<dbReference type="Proteomes" id="UP001610446">
    <property type="component" value="Unassembled WGS sequence"/>
</dbReference>
<dbReference type="InterPro" id="IPR036291">
    <property type="entry name" value="NAD(P)-bd_dom_sf"/>
</dbReference>
<keyword evidence="3" id="KW-0560">Oxidoreductase</keyword>
<dbReference type="InterPro" id="IPR020904">
    <property type="entry name" value="Sc_DH/Rdtase_CS"/>
</dbReference>
<reference evidence="4 5" key="1">
    <citation type="submission" date="2024-07" db="EMBL/GenBank/DDBJ databases">
        <title>Section-level genome sequencing and comparative genomics of Aspergillus sections Usti and Cavernicolus.</title>
        <authorList>
            <consortium name="Lawrence Berkeley National Laboratory"/>
            <person name="Nybo J.L."/>
            <person name="Vesth T.C."/>
            <person name="Theobald S."/>
            <person name="Frisvad J.C."/>
            <person name="Larsen T.O."/>
            <person name="Kjaerboelling I."/>
            <person name="Rothschild-Mancinelli K."/>
            <person name="Lyhne E.K."/>
            <person name="Kogle M.E."/>
            <person name="Barry K."/>
            <person name="Clum A."/>
            <person name="Na H."/>
            <person name="Ledsgaard L."/>
            <person name="Lin J."/>
            <person name="Lipzen A."/>
            <person name="Kuo A."/>
            <person name="Riley R."/>
            <person name="Mondo S."/>
            <person name="Labutti K."/>
            <person name="Haridas S."/>
            <person name="Pangalinan J."/>
            <person name="Salamov A.A."/>
            <person name="Simmons B.A."/>
            <person name="Magnuson J.K."/>
            <person name="Chen J."/>
            <person name="Drula E."/>
            <person name="Henrissat B."/>
            <person name="Wiebenga A."/>
            <person name="Lubbers R.J."/>
            <person name="Gomes A.C."/>
            <person name="Makela M.R."/>
            <person name="Stajich J."/>
            <person name="Grigoriev I.V."/>
            <person name="Mortensen U.H."/>
            <person name="De Vries R.P."/>
            <person name="Baker S.E."/>
            <person name="Andersen M.R."/>
        </authorList>
    </citation>
    <scope>NUCLEOTIDE SEQUENCE [LARGE SCALE GENOMIC DNA]</scope>
    <source>
        <strain evidence="4 5">CBS 123904</strain>
    </source>
</reference>
<dbReference type="EMBL" id="JBFXLU010000377">
    <property type="protein sequence ID" value="KAL2828083.1"/>
    <property type="molecule type" value="Genomic_DNA"/>
</dbReference>
<evidence type="ECO:0000256" key="1">
    <source>
        <dbReference type="ARBA" id="ARBA00006484"/>
    </source>
</evidence>
<keyword evidence="5" id="KW-1185">Reference proteome</keyword>
<dbReference type="PANTHER" id="PTHR43618">
    <property type="entry name" value="7-ALPHA-HYDROXYSTEROID DEHYDROGENASE"/>
    <property type="match status" value="1"/>
</dbReference>
<dbReference type="InterPro" id="IPR052178">
    <property type="entry name" value="Sec_Metab_Biosynth_SDR"/>
</dbReference>
<dbReference type="PROSITE" id="PS00061">
    <property type="entry name" value="ADH_SHORT"/>
    <property type="match status" value="1"/>
</dbReference>
<comment type="caution">
    <text evidence="4">The sequence shown here is derived from an EMBL/GenBank/DDBJ whole genome shotgun (WGS) entry which is preliminary data.</text>
</comment>
<organism evidence="4 5">
    <name type="scientific">Aspergillus pseudoustus</name>
    <dbReference type="NCBI Taxonomy" id="1810923"/>
    <lineage>
        <taxon>Eukaryota</taxon>
        <taxon>Fungi</taxon>
        <taxon>Dikarya</taxon>
        <taxon>Ascomycota</taxon>
        <taxon>Pezizomycotina</taxon>
        <taxon>Eurotiomycetes</taxon>
        <taxon>Eurotiomycetidae</taxon>
        <taxon>Eurotiales</taxon>
        <taxon>Aspergillaceae</taxon>
        <taxon>Aspergillus</taxon>
        <taxon>Aspergillus subgen. Nidulantes</taxon>
    </lineage>
</organism>
<sequence length="260" mass="28543">MADFPPQSQRFPYDAINPHRPPLTQKGRTVLVTGGSSGIGYAISRAFAEASADRVIIVGRRHIALEEAYGSLKRELPAFQGEIQRRLCDISSLANIDHLWTAFAEEGISVDVVVLNAASFSVERPVLELGYLINLSTMAIYNSDASPNNLNYGASKNAAALLLQMMARDVSADELQIVSYHPGPVLTQAARDRGYDENTFPWTDVNVPGQFAVWASSDEAKFLHGRFVHSNWDVNELQSGRARELIDADPNFLKIGVKGL</sequence>
<gene>
    <name evidence="4" type="ORF">BJY01DRAFT_261639</name>
</gene>
<keyword evidence="2" id="KW-0521">NADP</keyword>
<evidence type="ECO:0000313" key="5">
    <source>
        <dbReference type="Proteomes" id="UP001610446"/>
    </source>
</evidence>
<evidence type="ECO:0000313" key="4">
    <source>
        <dbReference type="EMBL" id="KAL2828083.1"/>
    </source>
</evidence>
<accession>A0ABR4IJZ0</accession>
<dbReference type="Gene3D" id="3.40.50.720">
    <property type="entry name" value="NAD(P)-binding Rossmann-like Domain"/>
    <property type="match status" value="2"/>
</dbReference>
<dbReference type="SUPFAM" id="SSF51735">
    <property type="entry name" value="NAD(P)-binding Rossmann-fold domains"/>
    <property type="match status" value="1"/>
</dbReference>
<evidence type="ECO:0000256" key="2">
    <source>
        <dbReference type="ARBA" id="ARBA00022857"/>
    </source>
</evidence>
<protein>
    <recommendedName>
        <fullName evidence="6">NAD(P)-binding protein</fullName>
    </recommendedName>
</protein>
<dbReference type="InterPro" id="IPR002347">
    <property type="entry name" value="SDR_fam"/>
</dbReference>
<name>A0ABR4IJZ0_9EURO</name>
<proteinExistence type="inferred from homology"/>
<dbReference type="PRINTS" id="PR00081">
    <property type="entry name" value="GDHRDH"/>
</dbReference>
<dbReference type="PANTHER" id="PTHR43618:SF8">
    <property type="entry name" value="7ALPHA-HYDROXYSTEROID DEHYDROGENASE"/>
    <property type="match status" value="1"/>
</dbReference>
<dbReference type="CDD" id="cd05233">
    <property type="entry name" value="SDR_c"/>
    <property type="match status" value="1"/>
</dbReference>
<evidence type="ECO:0000256" key="3">
    <source>
        <dbReference type="ARBA" id="ARBA00023002"/>
    </source>
</evidence>
<evidence type="ECO:0008006" key="6">
    <source>
        <dbReference type="Google" id="ProtNLM"/>
    </source>
</evidence>
<comment type="similarity">
    <text evidence="1">Belongs to the short-chain dehydrogenases/reductases (SDR) family.</text>
</comment>
<dbReference type="Pfam" id="PF00106">
    <property type="entry name" value="adh_short"/>
    <property type="match status" value="1"/>
</dbReference>